<name>A0AAV7HR62_COTGL</name>
<dbReference type="EMBL" id="JAHXZJ010002237">
    <property type="protein sequence ID" value="KAH0546642.1"/>
    <property type="molecule type" value="Genomic_DNA"/>
</dbReference>
<dbReference type="Proteomes" id="UP000826195">
    <property type="component" value="Unassembled WGS sequence"/>
</dbReference>
<organism evidence="2 4">
    <name type="scientific">Cotesia glomerata</name>
    <name type="common">Lepidopteran parasitic wasp</name>
    <name type="synonym">Apanteles glomeratus</name>
    <dbReference type="NCBI Taxonomy" id="32391"/>
    <lineage>
        <taxon>Eukaryota</taxon>
        <taxon>Metazoa</taxon>
        <taxon>Ecdysozoa</taxon>
        <taxon>Arthropoda</taxon>
        <taxon>Hexapoda</taxon>
        <taxon>Insecta</taxon>
        <taxon>Pterygota</taxon>
        <taxon>Neoptera</taxon>
        <taxon>Endopterygota</taxon>
        <taxon>Hymenoptera</taxon>
        <taxon>Apocrita</taxon>
        <taxon>Ichneumonoidea</taxon>
        <taxon>Braconidae</taxon>
        <taxon>Microgastrinae</taxon>
        <taxon>Cotesia</taxon>
    </lineage>
</organism>
<dbReference type="EMBL" id="JAHXZJ010000376">
    <property type="protein sequence ID" value="KAH0559138.1"/>
    <property type="molecule type" value="Genomic_DNA"/>
</dbReference>
<dbReference type="AlphaFoldDB" id="A0AAV7HR62"/>
<sequence>MTQVDLRTKGPNLTFHQRSTLLGTQQCVGVAKRALDYRNYTKFTQNGCEKEQLKCIQSDNENEKRARESAPILGQRTPGALQAPDLPPSGEVEKPLVVLVGNGWEVEREI</sequence>
<gene>
    <name evidence="3" type="ORF">KQX54_001545</name>
    <name evidence="2" type="ORF">KQX54_012841</name>
</gene>
<evidence type="ECO:0000313" key="3">
    <source>
        <dbReference type="EMBL" id="KAH0559138.1"/>
    </source>
</evidence>
<evidence type="ECO:0000313" key="2">
    <source>
        <dbReference type="EMBL" id="KAH0546642.1"/>
    </source>
</evidence>
<protein>
    <submittedName>
        <fullName evidence="2">Uncharacterized protein</fullName>
    </submittedName>
</protein>
<keyword evidence="4" id="KW-1185">Reference proteome</keyword>
<proteinExistence type="predicted"/>
<feature type="region of interest" description="Disordered" evidence="1">
    <location>
        <begin position="59"/>
        <end position="91"/>
    </location>
</feature>
<evidence type="ECO:0000313" key="4">
    <source>
        <dbReference type="Proteomes" id="UP000826195"/>
    </source>
</evidence>
<evidence type="ECO:0000256" key="1">
    <source>
        <dbReference type="SAM" id="MobiDB-lite"/>
    </source>
</evidence>
<reference evidence="2 4" key="1">
    <citation type="journal article" date="2021" name="J. Hered.">
        <title>A chromosome-level genome assembly of the parasitoid wasp, Cotesia glomerata (Hymenoptera: Braconidae).</title>
        <authorList>
            <person name="Pinto B.J."/>
            <person name="Weis J.J."/>
            <person name="Gamble T."/>
            <person name="Ode P.J."/>
            <person name="Paul R."/>
            <person name="Zaspel J.M."/>
        </authorList>
    </citation>
    <scope>NUCLEOTIDE SEQUENCE [LARGE SCALE GENOMIC DNA]</scope>
    <source>
        <strain evidence="2">CgM1</strain>
    </source>
</reference>
<accession>A0AAV7HR62</accession>
<comment type="caution">
    <text evidence="2">The sequence shown here is derived from an EMBL/GenBank/DDBJ whole genome shotgun (WGS) entry which is preliminary data.</text>
</comment>